<evidence type="ECO:0000259" key="3">
    <source>
        <dbReference type="PROSITE" id="PS50011"/>
    </source>
</evidence>
<feature type="domain" description="Protein kinase" evidence="3">
    <location>
        <begin position="1"/>
        <end position="199"/>
    </location>
</feature>
<feature type="region of interest" description="Disordered" evidence="2">
    <location>
        <begin position="258"/>
        <end position="281"/>
    </location>
</feature>
<sequence>MVKLGTYEGERFGATLGMDRLLFLSHRVTLFLHDIASGLEYLHNENIVHGDLKGANVLVDQFSNARLIDFGLSKITTDGTLGFTNTTKLASGRTAGWASPELLEDDAHPTRESDIWAFGCVCYEVLTGLSPFQGCSDVQIVRKLILGYLPAQSADTRLDSDDAINQKIWQSVEQCWSSEPKKRPTCSEVLRKMENDSVMWQLRTRDSNNEAERRPQFQYRDRAAENLLLSRDRLKQLFGDLVGDLQIGASLAEQRSDAAVSPSVCFDPPRPSSRLGSLERDVNAASSFSRPSVLRYPIHSQESTGRLVNNRALRPITPIDVVPSDAVHVLSSDSSIVPSPSDHTDSSQTQQPLPNILATTSQQSFNYEPLIPLPNLDSSPLQNQYQGRANAPLSLIGLNDVTFADTANGFMEKLLEWTIPGVAFDSSAPDPPPRCHPGTRLAILERCLYFIAHCSGCKKMRWVVGAVGVGKSAIVQSIAESPGVLVAYNASIFFSVYGGDGTKALMTLSYQLAVKMLPYRLFIESEIARNPSLIQSSMPVQFEKLIIEPFIHHDLLGSTGRALIIIDGLEECNNPHMQLELLRLISDFFLEEVIPVYEKEIILVDSDEACVDVERFLRDQFLMIQKASDSLDPGWPEEQDLWKLCEASSGFFAYAQAVIKYTGDSNENPASQFSDIMSHIDKLPMTDVPQEDHPMALLDVLYARILSKIPDKTIINTRMLLLALGSNWDQSLSGNKNFLVLCNWLGMTPDEAYAALRYLPSVLRIPRRDEAVKRMLEPFHMSFIDYVTRSGLCSDIAREAKQLKTECVFRVLNEVPDGVDFGDVDYELLYGTLRRGLCPSEEISLTWLADEEVGWDDNDTSLTVYKLAIGEVIAGISRGDTAFQNEFCLYLLATQFEVYDPSFPFYELRDLVFDESRLRGGRSWTYTRIVKQVPLKVVDISTLFKQIKMQFRRATASKAVGFSSIIHTVSSKLQFRRPVKTMTNLSDPWNSSCRHKRERGNGKGEEWKTTFGWHEGSINGCRFCSERLERSWESLKAHSPDYNISILFTSTGACCVEFQFVDPEDGMSEWTYWFWCYVSLEERKKYGSDV</sequence>
<evidence type="ECO:0000256" key="1">
    <source>
        <dbReference type="ARBA" id="ARBA00022737"/>
    </source>
</evidence>
<protein>
    <recommendedName>
        <fullName evidence="3">Protein kinase domain-containing protein</fullName>
    </recommendedName>
</protein>
<dbReference type="EMBL" id="JABXXO010000013">
    <property type="protein sequence ID" value="KAF7762011.1"/>
    <property type="molecule type" value="Genomic_DNA"/>
</dbReference>
<feature type="region of interest" description="Disordered" evidence="2">
    <location>
        <begin position="332"/>
        <end position="351"/>
    </location>
</feature>
<dbReference type="InterPro" id="IPR008271">
    <property type="entry name" value="Ser/Thr_kinase_AS"/>
</dbReference>
<dbReference type="PROSITE" id="PS00108">
    <property type="entry name" value="PROTEIN_KINASE_ST"/>
    <property type="match status" value="1"/>
</dbReference>
<comment type="caution">
    <text evidence="4">The sequence shown here is derived from an EMBL/GenBank/DDBJ whole genome shotgun (WGS) entry which is preliminary data.</text>
</comment>
<evidence type="ECO:0000256" key="2">
    <source>
        <dbReference type="SAM" id="MobiDB-lite"/>
    </source>
</evidence>
<dbReference type="Proteomes" id="UP000629468">
    <property type="component" value="Unassembled WGS sequence"/>
</dbReference>
<dbReference type="PANTHER" id="PTHR23257">
    <property type="entry name" value="SERINE-THREONINE PROTEIN KINASE"/>
    <property type="match status" value="1"/>
</dbReference>
<dbReference type="PROSITE" id="PS50011">
    <property type="entry name" value="PROTEIN_KINASE_DOM"/>
    <property type="match status" value="1"/>
</dbReference>
<dbReference type="Pfam" id="PF00069">
    <property type="entry name" value="Pkinase"/>
    <property type="match status" value="1"/>
</dbReference>
<accession>A0A8H7EXC3</accession>
<reference evidence="4 5" key="1">
    <citation type="journal article" name="Sci. Rep.">
        <title>Telomere-to-telomere assembled and centromere annotated genomes of the two main subspecies of the button mushroom Agaricus bisporus reveal especially polymorphic chromosome ends.</title>
        <authorList>
            <person name="Sonnenberg A.S.M."/>
            <person name="Sedaghat-Telgerd N."/>
            <person name="Lavrijssen B."/>
            <person name="Ohm R.A."/>
            <person name="Hendrickx P.M."/>
            <person name="Scholtmeijer K."/>
            <person name="Baars J.J.P."/>
            <person name="van Peer A."/>
        </authorList>
    </citation>
    <scope>NUCLEOTIDE SEQUENCE [LARGE SCALE GENOMIC DNA]</scope>
    <source>
        <strain evidence="4 5">H119_p4</strain>
    </source>
</reference>
<dbReference type="InterPro" id="IPR027417">
    <property type="entry name" value="P-loop_NTPase"/>
</dbReference>
<dbReference type="InterPro" id="IPR000719">
    <property type="entry name" value="Prot_kinase_dom"/>
</dbReference>
<dbReference type="InterPro" id="IPR056884">
    <property type="entry name" value="NPHP3-like_N"/>
</dbReference>
<dbReference type="GO" id="GO:0005737">
    <property type="term" value="C:cytoplasm"/>
    <property type="evidence" value="ECO:0007669"/>
    <property type="project" value="TreeGrafter"/>
</dbReference>
<dbReference type="Gene3D" id="1.10.510.10">
    <property type="entry name" value="Transferase(Phosphotransferase) domain 1"/>
    <property type="match status" value="1"/>
</dbReference>
<name>A0A8H7EXC3_AGABI</name>
<dbReference type="GO" id="GO:0007165">
    <property type="term" value="P:signal transduction"/>
    <property type="evidence" value="ECO:0007669"/>
    <property type="project" value="TreeGrafter"/>
</dbReference>
<feature type="compositionally biased region" description="Low complexity" evidence="2">
    <location>
        <begin position="332"/>
        <end position="341"/>
    </location>
</feature>
<keyword evidence="1" id="KW-0677">Repeat</keyword>
<dbReference type="SUPFAM" id="SSF56112">
    <property type="entry name" value="Protein kinase-like (PK-like)"/>
    <property type="match status" value="1"/>
</dbReference>
<dbReference type="GO" id="GO:0004672">
    <property type="term" value="F:protein kinase activity"/>
    <property type="evidence" value="ECO:0007669"/>
    <property type="project" value="InterPro"/>
</dbReference>
<organism evidence="4 5">
    <name type="scientific">Agaricus bisporus var. burnettii</name>
    <dbReference type="NCBI Taxonomy" id="192524"/>
    <lineage>
        <taxon>Eukaryota</taxon>
        <taxon>Fungi</taxon>
        <taxon>Dikarya</taxon>
        <taxon>Basidiomycota</taxon>
        <taxon>Agaricomycotina</taxon>
        <taxon>Agaricomycetes</taxon>
        <taxon>Agaricomycetidae</taxon>
        <taxon>Agaricales</taxon>
        <taxon>Agaricineae</taxon>
        <taxon>Agaricaceae</taxon>
        <taxon>Agaricus</taxon>
    </lineage>
</organism>
<dbReference type="InterPro" id="IPR050167">
    <property type="entry name" value="Ser_Thr_protein_kinase"/>
</dbReference>
<evidence type="ECO:0000313" key="4">
    <source>
        <dbReference type="EMBL" id="KAF7762011.1"/>
    </source>
</evidence>
<dbReference type="AlphaFoldDB" id="A0A8H7EXC3"/>
<dbReference type="Pfam" id="PF24883">
    <property type="entry name" value="NPHP3_N"/>
    <property type="match status" value="1"/>
</dbReference>
<dbReference type="GO" id="GO:0005524">
    <property type="term" value="F:ATP binding"/>
    <property type="evidence" value="ECO:0007669"/>
    <property type="project" value="InterPro"/>
</dbReference>
<dbReference type="InterPro" id="IPR011009">
    <property type="entry name" value="Kinase-like_dom_sf"/>
</dbReference>
<evidence type="ECO:0000313" key="5">
    <source>
        <dbReference type="Proteomes" id="UP000629468"/>
    </source>
</evidence>
<dbReference type="SUPFAM" id="SSF52540">
    <property type="entry name" value="P-loop containing nucleoside triphosphate hydrolases"/>
    <property type="match status" value="1"/>
</dbReference>
<proteinExistence type="predicted"/>
<dbReference type="SMART" id="SM00220">
    <property type="entry name" value="S_TKc"/>
    <property type="match status" value="1"/>
</dbReference>
<gene>
    <name evidence="4" type="ORF">Agabi119p4_10003</name>
</gene>